<dbReference type="EMBL" id="BAABRU010000018">
    <property type="protein sequence ID" value="GAA5530390.1"/>
    <property type="molecule type" value="Genomic_DNA"/>
</dbReference>
<evidence type="ECO:0000313" key="3">
    <source>
        <dbReference type="Proteomes" id="UP001428290"/>
    </source>
</evidence>
<feature type="transmembrane region" description="Helical" evidence="1">
    <location>
        <begin position="12"/>
        <end position="37"/>
    </location>
</feature>
<evidence type="ECO:0000256" key="1">
    <source>
        <dbReference type="SAM" id="Phobius"/>
    </source>
</evidence>
<keyword evidence="1" id="KW-0472">Membrane</keyword>
<reference evidence="2 3" key="1">
    <citation type="submission" date="2024-02" db="EMBL/GenBank/DDBJ databases">
        <title>Herpetosiphon gulosus NBRC 112829.</title>
        <authorList>
            <person name="Ichikawa N."/>
            <person name="Katano-Makiyama Y."/>
            <person name="Hidaka K."/>
        </authorList>
    </citation>
    <scope>NUCLEOTIDE SEQUENCE [LARGE SCALE GENOMIC DNA]</scope>
    <source>
        <strain evidence="2 3">NBRC 112829</strain>
    </source>
</reference>
<protein>
    <recommendedName>
        <fullName evidence="4">ABC transporter permease</fullName>
    </recommendedName>
</protein>
<dbReference type="Proteomes" id="UP001428290">
    <property type="component" value="Unassembled WGS sequence"/>
</dbReference>
<feature type="transmembrane region" description="Helical" evidence="1">
    <location>
        <begin position="87"/>
        <end position="107"/>
    </location>
</feature>
<keyword evidence="3" id="KW-1185">Reference proteome</keyword>
<evidence type="ECO:0008006" key="4">
    <source>
        <dbReference type="Google" id="ProtNLM"/>
    </source>
</evidence>
<name>A0ABP9X4Q5_9CHLR</name>
<sequence length="280" mass="32327">MTTLRQMRLICLAELADIVANRFFWICSALLVVLMGLNGPDYGDSAQSALINQIAIILVFVIIAQSRKHKATYQFLWTSQLQRLSYILGRFLAHMLVVASTIVLIWLCTYPLHTAETVFERATYTMPNGYSYSRDAYEFRNLFGYHMLLIGMLMAQQIWFYSWPRIATAWIISFILYYMGLMLLIGPTSPTQATWYILYPLSYIFDFWRDRALPWLPISASMIALSIFAGAWLAQRLEVGRPWPWSQRQIISVVLGSALAYAICAWMLHLRFVELFAPAM</sequence>
<keyword evidence="1" id="KW-0812">Transmembrane</keyword>
<gene>
    <name evidence="2" type="ORF">Hgul01_04209</name>
</gene>
<comment type="caution">
    <text evidence="2">The sequence shown here is derived from an EMBL/GenBank/DDBJ whole genome shotgun (WGS) entry which is preliminary data.</text>
</comment>
<feature type="transmembrane region" description="Helical" evidence="1">
    <location>
        <begin position="142"/>
        <end position="160"/>
    </location>
</feature>
<feature type="transmembrane region" description="Helical" evidence="1">
    <location>
        <begin position="49"/>
        <end position="66"/>
    </location>
</feature>
<organism evidence="2 3">
    <name type="scientific">Herpetosiphon gulosus</name>
    <dbReference type="NCBI Taxonomy" id="1973496"/>
    <lineage>
        <taxon>Bacteria</taxon>
        <taxon>Bacillati</taxon>
        <taxon>Chloroflexota</taxon>
        <taxon>Chloroflexia</taxon>
        <taxon>Herpetosiphonales</taxon>
        <taxon>Herpetosiphonaceae</taxon>
        <taxon>Herpetosiphon</taxon>
    </lineage>
</organism>
<proteinExistence type="predicted"/>
<feature type="transmembrane region" description="Helical" evidence="1">
    <location>
        <begin position="250"/>
        <end position="270"/>
    </location>
</feature>
<accession>A0ABP9X4Q5</accession>
<feature type="transmembrane region" description="Helical" evidence="1">
    <location>
        <begin position="167"/>
        <end position="186"/>
    </location>
</feature>
<evidence type="ECO:0000313" key="2">
    <source>
        <dbReference type="EMBL" id="GAA5530390.1"/>
    </source>
</evidence>
<feature type="transmembrane region" description="Helical" evidence="1">
    <location>
        <begin position="215"/>
        <end position="234"/>
    </location>
</feature>
<dbReference type="RefSeq" id="WP_345723985.1">
    <property type="nucleotide sequence ID" value="NZ_BAABRU010000018.1"/>
</dbReference>
<keyword evidence="1" id="KW-1133">Transmembrane helix</keyword>